<evidence type="ECO:0000313" key="3">
    <source>
        <dbReference type="Proteomes" id="UP000537126"/>
    </source>
</evidence>
<gene>
    <name evidence="2" type="ORF">FHS56_002071</name>
</gene>
<sequence>MLRLFQIISTTLLTLLCVAGYAQISNLTAFDGTPIKENRYPNVKGSPWLVDAWLDGEVWGEGEQRLKNVKLRYDEYADDVVLFKEGKSFRLNPATIRGFVVYVPESSDLEAKPYVYKNGYPEVDNNSKNTFYRVLYEGKKAVFLYRTKVELFENAPTYGSAVNETSFVRKKRYYIYKDGKMHPVLLNKKDILNALNDKAAEAYAAKNKMKLKKEEEIIQLMAAVESM</sequence>
<comment type="caution">
    <text evidence="2">The sequence shown here is derived from an EMBL/GenBank/DDBJ whole genome shotgun (WGS) entry which is preliminary data.</text>
</comment>
<keyword evidence="1" id="KW-0732">Signal</keyword>
<dbReference type="Proteomes" id="UP000537126">
    <property type="component" value="Unassembled WGS sequence"/>
</dbReference>
<evidence type="ECO:0000256" key="1">
    <source>
        <dbReference type="SAM" id="SignalP"/>
    </source>
</evidence>
<dbReference type="AlphaFoldDB" id="A0A846MSH2"/>
<name>A0A846MSH2_9BACT</name>
<reference evidence="2 3" key="1">
    <citation type="submission" date="2020-03" db="EMBL/GenBank/DDBJ databases">
        <title>Genomic Encyclopedia of Type Strains, Phase IV (KMG-IV): sequencing the most valuable type-strain genomes for metagenomic binning, comparative biology and taxonomic classification.</title>
        <authorList>
            <person name="Goeker M."/>
        </authorList>
    </citation>
    <scope>NUCLEOTIDE SEQUENCE [LARGE SCALE GENOMIC DNA]</scope>
    <source>
        <strain evidence="2 3">DSM 5718</strain>
    </source>
</reference>
<proteinExistence type="predicted"/>
<keyword evidence="3" id="KW-1185">Reference proteome</keyword>
<feature type="signal peptide" evidence="1">
    <location>
        <begin position="1"/>
        <end position="24"/>
    </location>
</feature>
<organism evidence="2 3">
    <name type="scientific">Thermonema lapsum</name>
    <dbReference type="NCBI Taxonomy" id="28195"/>
    <lineage>
        <taxon>Bacteria</taxon>
        <taxon>Pseudomonadati</taxon>
        <taxon>Bacteroidota</taxon>
        <taxon>Cytophagia</taxon>
        <taxon>Cytophagales</taxon>
        <taxon>Thermonemataceae</taxon>
        <taxon>Thermonema</taxon>
    </lineage>
</organism>
<protein>
    <submittedName>
        <fullName evidence="2">Uncharacterized protein</fullName>
    </submittedName>
</protein>
<accession>A0A846MSH2</accession>
<dbReference type="EMBL" id="JAASRN010000003">
    <property type="protein sequence ID" value="NIK74546.1"/>
    <property type="molecule type" value="Genomic_DNA"/>
</dbReference>
<evidence type="ECO:0000313" key="2">
    <source>
        <dbReference type="EMBL" id="NIK74546.1"/>
    </source>
</evidence>
<feature type="chain" id="PRO_5032966985" evidence="1">
    <location>
        <begin position="25"/>
        <end position="227"/>
    </location>
</feature>
<dbReference type="RefSeq" id="WP_166920414.1">
    <property type="nucleotide sequence ID" value="NZ_JAASRN010000003.1"/>
</dbReference>